<protein>
    <submittedName>
        <fullName evidence="5">Aste57867_15551 protein</fullName>
    </submittedName>
</protein>
<sequence length="143" mass="16005">MAPCRIYVGQVPAWLLVEKKARGFFDKYGEVTALDIHKDPRDTQAPGFCFVTFADTEAATHATVALQEERARNESQMVARIALARGPARIVTKEENGVDFADKFMHASQKLQLSQATQDDDDDEFFFQSLSQRSSQGAGRRFS</sequence>
<dbReference type="PROSITE" id="PS50102">
    <property type="entry name" value="RRM"/>
    <property type="match status" value="1"/>
</dbReference>
<accession>A0A485L3Z3</accession>
<dbReference type="OrthoDB" id="439808at2759"/>
<dbReference type="SMART" id="SM00360">
    <property type="entry name" value="RRM"/>
    <property type="match status" value="1"/>
</dbReference>
<dbReference type="GO" id="GO:0003723">
    <property type="term" value="F:RNA binding"/>
    <property type="evidence" value="ECO:0007669"/>
    <property type="project" value="UniProtKB-UniRule"/>
</dbReference>
<dbReference type="InterPro" id="IPR012677">
    <property type="entry name" value="Nucleotide-bd_a/b_plait_sf"/>
</dbReference>
<dbReference type="Proteomes" id="UP000332933">
    <property type="component" value="Unassembled WGS sequence"/>
</dbReference>
<proteinExistence type="predicted"/>
<keyword evidence="1" id="KW-0694">RNA-binding</keyword>
<dbReference type="AlphaFoldDB" id="A0A485L3Z3"/>
<dbReference type="InterPro" id="IPR035979">
    <property type="entry name" value="RBD_domain_sf"/>
</dbReference>
<dbReference type="Pfam" id="PF00076">
    <property type="entry name" value="RRM_1"/>
    <property type="match status" value="1"/>
</dbReference>
<evidence type="ECO:0000313" key="4">
    <source>
        <dbReference type="EMBL" id="KAF0693496.1"/>
    </source>
</evidence>
<keyword evidence="6" id="KW-1185">Reference proteome</keyword>
<evidence type="ECO:0000256" key="2">
    <source>
        <dbReference type="SAM" id="MobiDB-lite"/>
    </source>
</evidence>
<reference evidence="4" key="2">
    <citation type="submission" date="2019-06" db="EMBL/GenBank/DDBJ databases">
        <title>Genomics analysis of Aphanomyces spp. identifies a new class of oomycete effector associated with host adaptation.</title>
        <authorList>
            <person name="Gaulin E."/>
        </authorList>
    </citation>
    <scope>NUCLEOTIDE SEQUENCE</scope>
    <source>
        <strain evidence="4">CBS 578.67</strain>
    </source>
</reference>
<reference evidence="5 6" key="1">
    <citation type="submission" date="2019-03" db="EMBL/GenBank/DDBJ databases">
        <authorList>
            <person name="Gaulin E."/>
            <person name="Dumas B."/>
        </authorList>
    </citation>
    <scope>NUCLEOTIDE SEQUENCE [LARGE SCALE GENOMIC DNA]</scope>
    <source>
        <strain evidence="5">CBS 568.67</strain>
    </source>
</reference>
<dbReference type="Gene3D" id="3.30.70.330">
    <property type="match status" value="1"/>
</dbReference>
<evidence type="ECO:0000313" key="5">
    <source>
        <dbReference type="EMBL" id="VFT92353.1"/>
    </source>
</evidence>
<dbReference type="EMBL" id="CAADRA010005707">
    <property type="protein sequence ID" value="VFT92353.1"/>
    <property type="molecule type" value="Genomic_DNA"/>
</dbReference>
<feature type="compositionally biased region" description="Low complexity" evidence="2">
    <location>
        <begin position="126"/>
        <end position="136"/>
    </location>
</feature>
<feature type="domain" description="RRM" evidence="3">
    <location>
        <begin position="4"/>
        <end position="86"/>
    </location>
</feature>
<dbReference type="EMBL" id="VJMH01005686">
    <property type="protein sequence ID" value="KAF0693496.1"/>
    <property type="molecule type" value="Genomic_DNA"/>
</dbReference>
<gene>
    <name evidence="5" type="primary">Aste57867_15551</name>
    <name evidence="4" type="ORF">As57867_015495</name>
    <name evidence="5" type="ORF">ASTE57867_15551</name>
</gene>
<evidence type="ECO:0000256" key="1">
    <source>
        <dbReference type="PROSITE-ProRule" id="PRU00176"/>
    </source>
</evidence>
<feature type="region of interest" description="Disordered" evidence="2">
    <location>
        <begin position="124"/>
        <end position="143"/>
    </location>
</feature>
<evidence type="ECO:0000313" key="6">
    <source>
        <dbReference type="Proteomes" id="UP000332933"/>
    </source>
</evidence>
<dbReference type="InterPro" id="IPR000504">
    <property type="entry name" value="RRM_dom"/>
</dbReference>
<name>A0A485L3Z3_9STRA</name>
<dbReference type="SUPFAM" id="SSF54928">
    <property type="entry name" value="RNA-binding domain, RBD"/>
    <property type="match status" value="1"/>
</dbReference>
<organism evidence="5 6">
    <name type="scientific">Aphanomyces stellatus</name>
    <dbReference type="NCBI Taxonomy" id="120398"/>
    <lineage>
        <taxon>Eukaryota</taxon>
        <taxon>Sar</taxon>
        <taxon>Stramenopiles</taxon>
        <taxon>Oomycota</taxon>
        <taxon>Saprolegniomycetes</taxon>
        <taxon>Saprolegniales</taxon>
        <taxon>Verrucalvaceae</taxon>
        <taxon>Aphanomyces</taxon>
    </lineage>
</organism>
<evidence type="ECO:0000259" key="3">
    <source>
        <dbReference type="PROSITE" id="PS50102"/>
    </source>
</evidence>